<protein>
    <submittedName>
        <fullName evidence="2">Uncharacterized protein</fullName>
    </submittedName>
</protein>
<dbReference type="EMBL" id="JACVVK020000049">
    <property type="protein sequence ID" value="KAK7498719.1"/>
    <property type="molecule type" value="Genomic_DNA"/>
</dbReference>
<accession>A0ABD0LGK3</accession>
<evidence type="ECO:0000313" key="2">
    <source>
        <dbReference type="EMBL" id="KAK7498719.1"/>
    </source>
</evidence>
<keyword evidence="3" id="KW-1185">Reference proteome</keyword>
<feature type="region of interest" description="Disordered" evidence="1">
    <location>
        <begin position="103"/>
        <end position="125"/>
    </location>
</feature>
<dbReference type="Proteomes" id="UP001519460">
    <property type="component" value="Unassembled WGS sequence"/>
</dbReference>
<proteinExistence type="predicted"/>
<evidence type="ECO:0000313" key="3">
    <source>
        <dbReference type="Proteomes" id="UP001519460"/>
    </source>
</evidence>
<reference evidence="2 3" key="1">
    <citation type="journal article" date="2023" name="Sci. Data">
        <title>Genome assembly of the Korean intertidal mud-creeper Batillaria attramentaria.</title>
        <authorList>
            <person name="Patra A.K."/>
            <person name="Ho P.T."/>
            <person name="Jun S."/>
            <person name="Lee S.J."/>
            <person name="Kim Y."/>
            <person name="Won Y.J."/>
        </authorList>
    </citation>
    <scope>NUCLEOTIDE SEQUENCE [LARGE SCALE GENOMIC DNA]</scope>
    <source>
        <strain evidence="2">Wonlab-2016</strain>
    </source>
</reference>
<sequence>MGIPQAARRKSSARSALWMEEDSRDSFECTRYKCLDLERQRAEYHTLVTRINKHPVDRACEKYAYDKQTEEERRRKLKKKEEINLVGNISEIFESFESDTRKPWLPGSCQQDASKPSSASRKSHKPQGIYAVRGIALTDCRELVGKESELLKRLLRTMRVKRWDPDLYFQMKFFEMRHKLPPFSQEKKEMV</sequence>
<feature type="compositionally biased region" description="Polar residues" evidence="1">
    <location>
        <begin position="108"/>
        <end position="120"/>
    </location>
</feature>
<organism evidence="2 3">
    <name type="scientific">Batillaria attramentaria</name>
    <dbReference type="NCBI Taxonomy" id="370345"/>
    <lineage>
        <taxon>Eukaryota</taxon>
        <taxon>Metazoa</taxon>
        <taxon>Spiralia</taxon>
        <taxon>Lophotrochozoa</taxon>
        <taxon>Mollusca</taxon>
        <taxon>Gastropoda</taxon>
        <taxon>Caenogastropoda</taxon>
        <taxon>Sorbeoconcha</taxon>
        <taxon>Cerithioidea</taxon>
        <taxon>Batillariidae</taxon>
        <taxon>Batillaria</taxon>
    </lineage>
</organism>
<gene>
    <name evidence="2" type="ORF">BaRGS_00010096</name>
</gene>
<dbReference type="AlphaFoldDB" id="A0ABD0LGK3"/>
<name>A0ABD0LGK3_9CAEN</name>
<evidence type="ECO:0000256" key="1">
    <source>
        <dbReference type="SAM" id="MobiDB-lite"/>
    </source>
</evidence>
<comment type="caution">
    <text evidence="2">The sequence shown here is derived from an EMBL/GenBank/DDBJ whole genome shotgun (WGS) entry which is preliminary data.</text>
</comment>